<dbReference type="SUPFAM" id="SSF53850">
    <property type="entry name" value="Periplasmic binding protein-like II"/>
    <property type="match status" value="1"/>
</dbReference>
<comment type="caution">
    <text evidence="6">The sequence shown here is derived from an EMBL/GenBank/DDBJ whole genome shotgun (WGS) entry which is preliminary data.</text>
</comment>
<name>A0ABU2BW33_9ACTN</name>
<evidence type="ECO:0000313" key="7">
    <source>
        <dbReference type="Proteomes" id="UP001183648"/>
    </source>
</evidence>
<dbReference type="Gene3D" id="1.10.10.10">
    <property type="entry name" value="Winged helix-like DNA-binding domain superfamily/Winged helix DNA-binding domain"/>
    <property type="match status" value="1"/>
</dbReference>
<sequence length="304" mass="32607">MEIDPRRLRFLLAVARAGGVLAAADELGVSASAVSQQLARLELEVGRPLLDRTPRGAVLTAAGHTLAETAEEVERSLEEARARLVGEDSDTVGSAHLGTFQTFLVTVLLPQLPQWRARFPRIHLDIVESDRDTLVRSLRSGELDLAVVELDAGEPNRALPRGVRETPLLDEPWKLVVPAGTTIAGDVVDLARLPLPWLGAEPSAASWQAVRRVRRSLGVRTAPVHTFANFQSAVALVAAGEGFTLLPSLALHLQTMEGVDVLDVPGLGTRRIVLRQRDTGDVEAVEAVATLVRDAAASLGQELV</sequence>
<dbReference type="InterPro" id="IPR000847">
    <property type="entry name" value="LysR_HTH_N"/>
</dbReference>
<evidence type="ECO:0000256" key="1">
    <source>
        <dbReference type="ARBA" id="ARBA00009437"/>
    </source>
</evidence>
<dbReference type="PANTHER" id="PTHR30346">
    <property type="entry name" value="TRANSCRIPTIONAL DUAL REGULATOR HCAR-RELATED"/>
    <property type="match status" value="1"/>
</dbReference>
<keyword evidence="4" id="KW-0804">Transcription</keyword>
<evidence type="ECO:0000256" key="4">
    <source>
        <dbReference type="ARBA" id="ARBA00023163"/>
    </source>
</evidence>
<proteinExistence type="inferred from homology"/>
<dbReference type="InterPro" id="IPR005119">
    <property type="entry name" value="LysR_subst-bd"/>
</dbReference>
<evidence type="ECO:0000313" key="6">
    <source>
        <dbReference type="EMBL" id="MDR7362845.1"/>
    </source>
</evidence>
<dbReference type="RefSeq" id="WP_310302379.1">
    <property type="nucleotide sequence ID" value="NZ_BAAAPS010000013.1"/>
</dbReference>
<dbReference type="Pfam" id="PF03466">
    <property type="entry name" value="LysR_substrate"/>
    <property type="match status" value="1"/>
</dbReference>
<protein>
    <submittedName>
        <fullName evidence="6">Molybdate transport repressor ModE-like protein</fullName>
    </submittedName>
</protein>
<comment type="similarity">
    <text evidence="1">Belongs to the LysR transcriptional regulatory family.</text>
</comment>
<evidence type="ECO:0000256" key="2">
    <source>
        <dbReference type="ARBA" id="ARBA00023015"/>
    </source>
</evidence>
<dbReference type="PANTHER" id="PTHR30346:SF29">
    <property type="entry name" value="LYSR SUBSTRATE-BINDING"/>
    <property type="match status" value="1"/>
</dbReference>
<dbReference type="PROSITE" id="PS50931">
    <property type="entry name" value="HTH_LYSR"/>
    <property type="match status" value="1"/>
</dbReference>
<dbReference type="Gene3D" id="3.40.190.10">
    <property type="entry name" value="Periplasmic binding protein-like II"/>
    <property type="match status" value="2"/>
</dbReference>
<dbReference type="InterPro" id="IPR036390">
    <property type="entry name" value="WH_DNA-bd_sf"/>
</dbReference>
<organism evidence="6 7">
    <name type="scientific">Nocardioides marmoribigeumensis</name>
    <dbReference type="NCBI Taxonomy" id="433649"/>
    <lineage>
        <taxon>Bacteria</taxon>
        <taxon>Bacillati</taxon>
        <taxon>Actinomycetota</taxon>
        <taxon>Actinomycetes</taxon>
        <taxon>Propionibacteriales</taxon>
        <taxon>Nocardioidaceae</taxon>
        <taxon>Nocardioides</taxon>
    </lineage>
</organism>
<reference evidence="6 7" key="1">
    <citation type="submission" date="2023-07" db="EMBL/GenBank/DDBJ databases">
        <title>Sequencing the genomes of 1000 actinobacteria strains.</title>
        <authorList>
            <person name="Klenk H.-P."/>
        </authorList>
    </citation>
    <scope>NUCLEOTIDE SEQUENCE [LARGE SCALE GENOMIC DNA]</scope>
    <source>
        <strain evidence="6 7">DSM 19426</strain>
    </source>
</reference>
<dbReference type="EMBL" id="JAVDYG010000001">
    <property type="protein sequence ID" value="MDR7362845.1"/>
    <property type="molecule type" value="Genomic_DNA"/>
</dbReference>
<gene>
    <name evidence="6" type="ORF">J2S63_002398</name>
</gene>
<feature type="domain" description="HTH lysR-type" evidence="5">
    <location>
        <begin position="3"/>
        <end position="60"/>
    </location>
</feature>
<keyword evidence="7" id="KW-1185">Reference proteome</keyword>
<evidence type="ECO:0000256" key="3">
    <source>
        <dbReference type="ARBA" id="ARBA00023125"/>
    </source>
</evidence>
<dbReference type="SUPFAM" id="SSF46785">
    <property type="entry name" value="Winged helix' DNA-binding domain"/>
    <property type="match status" value="1"/>
</dbReference>
<dbReference type="Proteomes" id="UP001183648">
    <property type="component" value="Unassembled WGS sequence"/>
</dbReference>
<dbReference type="Pfam" id="PF00126">
    <property type="entry name" value="HTH_1"/>
    <property type="match status" value="1"/>
</dbReference>
<evidence type="ECO:0000259" key="5">
    <source>
        <dbReference type="PROSITE" id="PS50931"/>
    </source>
</evidence>
<accession>A0ABU2BW33</accession>
<keyword evidence="3" id="KW-0238">DNA-binding</keyword>
<keyword evidence="2" id="KW-0805">Transcription regulation</keyword>
<dbReference type="InterPro" id="IPR036388">
    <property type="entry name" value="WH-like_DNA-bd_sf"/>
</dbReference>